<evidence type="ECO:0000259" key="3">
    <source>
        <dbReference type="SMART" id="SM01046"/>
    </source>
</evidence>
<evidence type="ECO:0000256" key="2">
    <source>
        <dbReference type="SAM" id="MobiDB-lite"/>
    </source>
</evidence>
<dbReference type="Gene3D" id="3.10.390.10">
    <property type="entry name" value="SAND domain-like"/>
    <property type="match status" value="1"/>
</dbReference>
<comment type="similarity">
    <text evidence="1">Belongs to the SKI family.</text>
</comment>
<dbReference type="PANTHER" id="PTHR10005:SF26">
    <property type="entry name" value="CORL"/>
    <property type="match status" value="1"/>
</dbReference>
<evidence type="ECO:0000313" key="5">
    <source>
        <dbReference type="Proteomes" id="UP001626550"/>
    </source>
</evidence>
<dbReference type="InterPro" id="IPR023216">
    <property type="entry name" value="Tscrpt_reg_SKI_SnoN"/>
</dbReference>
<dbReference type="Gene3D" id="3.10.260.20">
    <property type="entry name" value="Ski"/>
    <property type="match status" value="1"/>
</dbReference>
<dbReference type="InterPro" id="IPR009061">
    <property type="entry name" value="DNA-bd_dom_put_sf"/>
</dbReference>
<dbReference type="Pfam" id="PF08782">
    <property type="entry name" value="c-SKI_SMAD_bind"/>
    <property type="match status" value="1"/>
</dbReference>
<comment type="caution">
    <text evidence="4">The sequence shown here is derived from an EMBL/GenBank/DDBJ whole genome shotgun (WGS) entry which is preliminary data.</text>
</comment>
<dbReference type="AlphaFoldDB" id="A0ABD2Q8J7"/>
<dbReference type="SUPFAM" id="SSF63763">
    <property type="entry name" value="SAND domain-like"/>
    <property type="match status" value="1"/>
</dbReference>
<dbReference type="Pfam" id="PF02437">
    <property type="entry name" value="Ski_Sno_DHD"/>
    <property type="match status" value="1"/>
</dbReference>
<sequence>MQPHDDTPRSLPPMFSQLLSQFILSGGSLPNLWNADRKPSFDASEQAVTEANTLNQGLSTIVLYGQTLVYLTVNGQKRLCLTQVSRLLLSKYSYNEIHNRRVALGITCVQCSPAQTDLFRRSGAMPPDSRRCGTITVREAERLVKSFVERISPPRLPPNFVFNVRHRCGWGCQGQFIPSRYNSSRAKCIRCGFCQVSAGLLLPGQGFFSPNKFIFHCHRPEETGSGQTPADYRHPDAANFNAWRRHLHLVDRRPSEELVHAWEDVKVNVSLGSKPNTVAVKIGLYKLCGFILQAMFNGGNRKRKLTDEEQKPDGLITEEDEMGSRNMANASSISSEGQESDEEEPESKKMSFNTMYLAQKPPFPLFMPNPNCWNSIVALNRLLATKLDSAQDVQHNKSSSKLSLSVERFMN</sequence>
<name>A0ABD2Q8J7_9PLAT</name>
<dbReference type="SMART" id="SM01046">
    <property type="entry name" value="c-SKI_SMAD_bind"/>
    <property type="match status" value="1"/>
</dbReference>
<proteinExistence type="inferred from homology"/>
<feature type="region of interest" description="Disordered" evidence="2">
    <location>
        <begin position="303"/>
        <end position="349"/>
    </location>
</feature>
<dbReference type="InterPro" id="IPR014890">
    <property type="entry name" value="c-SKI_SMAD4-bd_dom"/>
</dbReference>
<keyword evidence="5" id="KW-1185">Reference proteome</keyword>
<dbReference type="Proteomes" id="UP001626550">
    <property type="component" value="Unassembled WGS sequence"/>
</dbReference>
<dbReference type="InterPro" id="IPR003380">
    <property type="entry name" value="SKI/SNO/DAC"/>
</dbReference>
<reference evidence="4 5" key="1">
    <citation type="submission" date="2024-11" db="EMBL/GenBank/DDBJ databases">
        <title>Adaptive evolution of stress response genes in parasites aligns with host niche diversity.</title>
        <authorList>
            <person name="Hahn C."/>
            <person name="Resl P."/>
        </authorList>
    </citation>
    <scope>NUCLEOTIDE SEQUENCE [LARGE SCALE GENOMIC DNA]</scope>
    <source>
        <strain evidence="4">EGGRZ-B1_66</strain>
        <tissue evidence="4">Body</tissue>
    </source>
</reference>
<dbReference type="EMBL" id="JBJKFK010000644">
    <property type="protein sequence ID" value="KAL3315885.1"/>
    <property type="molecule type" value="Genomic_DNA"/>
</dbReference>
<protein>
    <submittedName>
        <fullName evidence="4">SKI transcriptional corepressor</fullName>
    </submittedName>
</protein>
<evidence type="ECO:0000313" key="4">
    <source>
        <dbReference type="EMBL" id="KAL3315885.1"/>
    </source>
</evidence>
<feature type="domain" description="c-SKI SMAD4-binding" evidence="3">
    <location>
        <begin position="161"/>
        <end position="270"/>
    </location>
</feature>
<gene>
    <name evidence="4" type="primary">SKOR2</name>
    <name evidence="4" type="ORF">Ciccas_005465</name>
</gene>
<dbReference type="PANTHER" id="PTHR10005">
    <property type="entry name" value="SKI ONCOGENE-RELATED"/>
    <property type="match status" value="1"/>
</dbReference>
<dbReference type="InterPro" id="IPR010919">
    <property type="entry name" value="SAND-like_dom_sf"/>
</dbReference>
<dbReference type="InterPro" id="IPR037000">
    <property type="entry name" value="Ski_DNA-bd_sf"/>
</dbReference>
<evidence type="ECO:0000256" key="1">
    <source>
        <dbReference type="ARBA" id="ARBA00009513"/>
    </source>
</evidence>
<organism evidence="4 5">
    <name type="scientific">Cichlidogyrus casuarinus</name>
    <dbReference type="NCBI Taxonomy" id="1844966"/>
    <lineage>
        <taxon>Eukaryota</taxon>
        <taxon>Metazoa</taxon>
        <taxon>Spiralia</taxon>
        <taxon>Lophotrochozoa</taxon>
        <taxon>Platyhelminthes</taxon>
        <taxon>Monogenea</taxon>
        <taxon>Monopisthocotylea</taxon>
        <taxon>Dactylogyridea</taxon>
        <taxon>Ancyrocephalidae</taxon>
        <taxon>Cichlidogyrus</taxon>
    </lineage>
</organism>
<accession>A0ABD2Q8J7</accession>
<dbReference type="SUPFAM" id="SSF46955">
    <property type="entry name" value="Putative DNA-binding domain"/>
    <property type="match status" value="1"/>
</dbReference>